<dbReference type="RefSeq" id="WP_378188779.1">
    <property type="nucleotide sequence ID" value="NZ_JBHMBK010000001.1"/>
</dbReference>
<dbReference type="InterPro" id="IPR033199">
    <property type="entry name" value="DDAH-like"/>
</dbReference>
<evidence type="ECO:0000313" key="4">
    <source>
        <dbReference type="Proteomes" id="UP001589535"/>
    </source>
</evidence>
<dbReference type="Proteomes" id="UP001589535">
    <property type="component" value="Unassembled WGS sequence"/>
</dbReference>
<dbReference type="SUPFAM" id="SSF55909">
    <property type="entry name" value="Pentein"/>
    <property type="match status" value="1"/>
</dbReference>
<name>A0ABV5TX33_9PSEU</name>
<comment type="similarity">
    <text evidence="1">Belongs to the DDAH family.</text>
</comment>
<accession>A0ABV5TX33</accession>
<proteinExistence type="inferred from homology"/>
<gene>
    <name evidence="3" type="primary">ddaH</name>
    <name evidence="3" type="ORF">ACFFTO_01220</name>
</gene>
<dbReference type="EC" id="3.5.3.18" evidence="3"/>
<keyword evidence="4" id="KW-1185">Reference proteome</keyword>
<comment type="caution">
    <text evidence="3">The sequence shown here is derived from an EMBL/GenBank/DDBJ whole genome shotgun (WGS) entry which is preliminary data.</text>
</comment>
<dbReference type="Gene3D" id="3.75.10.10">
    <property type="entry name" value="L-arginine/glycine Amidinotransferase, Chain A"/>
    <property type="match status" value="1"/>
</dbReference>
<dbReference type="PANTHER" id="PTHR12737">
    <property type="entry name" value="DIMETHYLARGININE DIMETHYLAMINOHYDROLASE"/>
    <property type="match status" value="1"/>
</dbReference>
<sequence length="267" mass="29486">MSRHYLMCAPVHFDVTEKSNPWMRPDHVVDRERALSQWHTLVEVYERLGHRVSLLDPVPGLPDMVFTANGAVVVGGRAFVARFRSATRRPESAAHQRWLESTGGYDVAMSEGIGEGEGDFLFTGRHVLAGTGFRTDHATHLEAQEFLGYPVISLRLADECFYHLDTALLPLDADTIAYYPGAFSAGSRRLLERLYPDALLATAEDAGHFGLNAISDGHHVVLPSDSTRFADHLRDRGYEPIPVDLSEFRASGGGPKCCTLELRPAAE</sequence>
<evidence type="ECO:0000313" key="3">
    <source>
        <dbReference type="EMBL" id="MFB9682786.1"/>
    </source>
</evidence>
<dbReference type="NCBIfam" id="NF045659">
    <property type="entry name" value="DiMArgaseDdahMtb"/>
    <property type="match status" value="1"/>
</dbReference>
<dbReference type="PANTHER" id="PTHR12737:SF9">
    <property type="entry name" value="DIMETHYLARGININASE"/>
    <property type="match status" value="1"/>
</dbReference>
<evidence type="ECO:0000256" key="1">
    <source>
        <dbReference type="ARBA" id="ARBA00008532"/>
    </source>
</evidence>
<reference evidence="3 4" key="1">
    <citation type="submission" date="2024-09" db="EMBL/GenBank/DDBJ databases">
        <authorList>
            <person name="Sun Q."/>
            <person name="Mori K."/>
        </authorList>
    </citation>
    <scope>NUCLEOTIDE SEQUENCE [LARGE SCALE GENOMIC DNA]</scope>
    <source>
        <strain evidence="3 4">JCM 13852</strain>
    </source>
</reference>
<organism evidence="3 4">
    <name type="scientific">Amycolatopsis plumensis</name>
    <dbReference type="NCBI Taxonomy" id="236508"/>
    <lineage>
        <taxon>Bacteria</taxon>
        <taxon>Bacillati</taxon>
        <taxon>Actinomycetota</taxon>
        <taxon>Actinomycetes</taxon>
        <taxon>Pseudonocardiales</taxon>
        <taxon>Pseudonocardiaceae</taxon>
        <taxon>Amycolatopsis</taxon>
    </lineage>
</organism>
<evidence type="ECO:0000256" key="2">
    <source>
        <dbReference type="ARBA" id="ARBA00022801"/>
    </source>
</evidence>
<protein>
    <submittedName>
        <fullName evidence="3">Dimethylargininase</fullName>
        <ecNumber evidence="3">3.5.3.18</ecNumber>
    </submittedName>
</protein>
<keyword evidence="2 3" id="KW-0378">Hydrolase</keyword>
<dbReference type="Pfam" id="PF19420">
    <property type="entry name" value="DDAH_eukar"/>
    <property type="match status" value="1"/>
</dbReference>
<dbReference type="EMBL" id="JBHMBK010000001">
    <property type="protein sequence ID" value="MFB9682786.1"/>
    <property type="molecule type" value="Genomic_DNA"/>
</dbReference>
<dbReference type="GO" id="GO:0016403">
    <property type="term" value="F:dimethylargininase activity"/>
    <property type="evidence" value="ECO:0007669"/>
    <property type="project" value="UniProtKB-EC"/>
</dbReference>